<dbReference type="InterPro" id="IPR022272">
    <property type="entry name" value="Lipocalin_CS"/>
</dbReference>
<dbReference type="InterPro" id="IPR047202">
    <property type="entry name" value="Lipocalin_Blc-like_dom"/>
</dbReference>
<comment type="similarity">
    <text evidence="1 2">Belongs to the calycin superfamily. Lipocalin family.</text>
</comment>
<name>A0ABY0IH44_9BACT</name>
<comment type="caution">
    <text evidence="4">The sequence shown here is derived from an EMBL/GenBank/DDBJ whole genome shotgun (WGS) entry which is preliminary data.</text>
</comment>
<dbReference type="PANTHER" id="PTHR10612:SF34">
    <property type="entry name" value="APOLIPOPROTEIN D"/>
    <property type="match status" value="1"/>
</dbReference>
<evidence type="ECO:0000313" key="4">
    <source>
        <dbReference type="EMBL" id="RZF22262.1"/>
    </source>
</evidence>
<keyword evidence="5" id="KW-1185">Reference proteome</keyword>
<dbReference type="SUPFAM" id="SSF50814">
    <property type="entry name" value="Lipocalins"/>
    <property type="match status" value="1"/>
</dbReference>
<evidence type="ECO:0000256" key="1">
    <source>
        <dbReference type="ARBA" id="ARBA00006889"/>
    </source>
</evidence>
<dbReference type="PIRSF" id="PIRSF036893">
    <property type="entry name" value="Lipocalin_ApoD"/>
    <property type="match status" value="1"/>
</dbReference>
<proteinExistence type="inferred from homology"/>
<dbReference type="EMBL" id="QDKL01000001">
    <property type="protein sequence ID" value="RZF22262.1"/>
    <property type="molecule type" value="Genomic_DNA"/>
</dbReference>
<dbReference type="RefSeq" id="WP_114705207.1">
    <property type="nucleotide sequence ID" value="NZ_QDKL01000001.1"/>
</dbReference>
<dbReference type="InterPro" id="IPR000566">
    <property type="entry name" value="Lipocln_cytosolic_FA-bd_dom"/>
</dbReference>
<reference evidence="5" key="1">
    <citation type="journal article" date="2019" name="Int. J. Syst. Evol. Microbiol.">
        <title>Halobacteriovorax valvorus sp. nov., a novel prokaryotic predator isolated from coastal seawater of China.</title>
        <authorList>
            <person name="Chen M.-X."/>
        </authorList>
    </citation>
    <scope>NUCLEOTIDE SEQUENCE [LARGE SCALE GENOMIC DNA]</scope>
    <source>
        <strain evidence="5">BL9</strain>
    </source>
</reference>
<feature type="domain" description="Lipocalin/cytosolic fatty-acid binding" evidence="3">
    <location>
        <begin position="30"/>
        <end position="177"/>
    </location>
</feature>
<accession>A0ABY0IH44</accession>
<dbReference type="CDD" id="cd19438">
    <property type="entry name" value="lipocalin_Blc-like"/>
    <property type="match status" value="1"/>
</dbReference>
<dbReference type="InterPro" id="IPR012674">
    <property type="entry name" value="Calycin"/>
</dbReference>
<dbReference type="InterPro" id="IPR002446">
    <property type="entry name" value="Lipocalin_bac"/>
</dbReference>
<dbReference type="Gene3D" id="2.40.128.20">
    <property type="match status" value="1"/>
</dbReference>
<sequence length="177" mass="20537">MKKLVLFFSMLMCSVALSSSSLPLDTVDYVDLDRYLGKWYEIARFDQSFQKGCTAVEANYSLRKDGDIKVINTCRVGSPDGEYKEAEARAWVVDEETNAKLKVQFFLRGIKLPIFAGNYWILELDEDYQYAMVGDKSRKYLWILSRTKELDEKIYLELVAKAKDLHFDVSKLLKTQQ</sequence>
<organism evidence="4 5">
    <name type="scientific">Halobacteriovorax vibrionivorans</name>
    <dbReference type="NCBI Taxonomy" id="2152716"/>
    <lineage>
        <taxon>Bacteria</taxon>
        <taxon>Pseudomonadati</taxon>
        <taxon>Bdellovibrionota</taxon>
        <taxon>Bacteriovoracia</taxon>
        <taxon>Bacteriovoracales</taxon>
        <taxon>Halobacteriovoraceae</taxon>
        <taxon>Halobacteriovorax</taxon>
    </lineage>
</organism>
<dbReference type="PRINTS" id="PR01171">
    <property type="entry name" value="BCTLIPOCALIN"/>
</dbReference>
<feature type="chain" id="PRO_5045017851" description="Lipocalin/cytosolic fatty-acid binding domain-containing protein" evidence="2">
    <location>
        <begin position="19"/>
        <end position="177"/>
    </location>
</feature>
<dbReference type="InterPro" id="IPR022271">
    <property type="entry name" value="Lipocalin_ApoD"/>
</dbReference>
<dbReference type="Proteomes" id="UP000443582">
    <property type="component" value="Unassembled WGS sequence"/>
</dbReference>
<dbReference type="PANTHER" id="PTHR10612">
    <property type="entry name" value="APOLIPOPROTEIN D"/>
    <property type="match status" value="1"/>
</dbReference>
<evidence type="ECO:0000256" key="2">
    <source>
        <dbReference type="PIRNR" id="PIRNR036893"/>
    </source>
</evidence>
<keyword evidence="2" id="KW-0732">Signal</keyword>
<feature type="signal peptide" evidence="2">
    <location>
        <begin position="1"/>
        <end position="18"/>
    </location>
</feature>
<evidence type="ECO:0000313" key="5">
    <source>
        <dbReference type="Proteomes" id="UP000443582"/>
    </source>
</evidence>
<dbReference type="PROSITE" id="PS00213">
    <property type="entry name" value="LIPOCALIN"/>
    <property type="match status" value="1"/>
</dbReference>
<gene>
    <name evidence="4" type="ORF">DAY19_00415</name>
</gene>
<evidence type="ECO:0000259" key="3">
    <source>
        <dbReference type="Pfam" id="PF08212"/>
    </source>
</evidence>
<dbReference type="Pfam" id="PF08212">
    <property type="entry name" value="Lipocalin_2"/>
    <property type="match status" value="1"/>
</dbReference>
<protein>
    <recommendedName>
        <fullName evidence="3">Lipocalin/cytosolic fatty-acid binding domain-containing protein</fullName>
    </recommendedName>
</protein>